<dbReference type="UniPathway" id="UPA00343"/>
<comment type="pathway">
    <text evidence="1">Cell wall biogenesis; peptidoglycan recycling.</text>
</comment>
<dbReference type="InterPro" id="IPR005338">
    <property type="entry name" value="Anhydro_N_Ac-Mur_kinase"/>
</dbReference>
<reference evidence="4" key="1">
    <citation type="submission" date="2014-02" db="EMBL/GenBank/DDBJ databases">
        <title>Complete genome sequence and comparative genomic analysis of the nitrogen-fixing bacterium Leptospirillum ferriphilum YSK.</title>
        <authorList>
            <person name="Guo X."/>
            <person name="Yin H."/>
            <person name="Liang Y."/>
            <person name="Hu Q."/>
            <person name="Ma L."/>
            <person name="Xiao Y."/>
            <person name="Zhang X."/>
            <person name="Qiu G."/>
            <person name="Liu X."/>
        </authorList>
    </citation>
    <scope>NUCLEOTIDE SEQUENCE [LARGE SCALE GENOMIC DNA]</scope>
    <source>
        <strain evidence="4">YSK</strain>
    </source>
</reference>
<comment type="catalytic activity">
    <reaction evidence="1">
        <text>1,6-anhydro-N-acetyl-beta-muramate + ATP + H2O = N-acetyl-D-muramate 6-phosphate + ADP + H(+)</text>
        <dbReference type="Rhea" id="RHEA:24952"/>
        <dbReference type="ChEBI" id="CHEBI:15377"/>
        <dbReference type="ChEBI" id="CHEBI:15378"/>
        <dbReference type="ChEBI" id="CHEBI:30616"/>
        <dbReference type="ChEBI" id="CHEBI:58690"/>
        <dbReference type="ChEBI" id="CHEBI:58722"/>
        <dbReference type="ChEBI" id="CHEBI:456216"/>
        <dbReference type="EC" id="2.7.1.170"/>
    </reaction>
</comment>
<dbReference type="Pfam" id="PF03702">
    <property type="entry name" value="AnmK"/>
    <property type="match status" value="1"/>
</dbReference>
<dbReference type="Proteomes" id="UP000027059">
    <property type="component" value="Chromosome"/>
</dbReference>
<dbReference type="GO" id="GO:0016301">
    <property type="term" value="F:kinase activity"/>
    <property type="evidence" value="ECO:0007669"/>
    <property type="project" value="UniProtKB-KW"/>
</dbReference>
<dbReference type="HAMAP" id="MF_01270">
    <property type="entry name" value="AnhMurNAc_kinase"/>
    <property type="match status" value="1"/>
</dbReference>
<keyword evidence="1" id="KW-0067">ATP-binding</keyword>
<sequence length="444" mass="48316">MADKMRDGLFFAGFMCGTSLDGVDGALVHIYQGKIELLAYEHHPFSPRLTGWIREILSENMTGKSTFQSLGDLEHLLSETETSLTSRLCSLSSISPSDIDGAGTHGITAYHRPSPHVPSWENPENTNIPGITIQISNPYRLSRKYGIPVVYDFRRADVSVGGEGAPLATLFHRAAFSDPHENRAFLNLGGIANLTYLPAFSNARQTCLSFDTGPGNMLLDLAMSHITHGEETYDKNGQRSASGTVQKCIQDFLLDDPWFSKPPPKSTGREDWGEEKFATLLTFLKNYPFVQNNDLLASLAETSAAGVLSGFRWLDSKPDLLILGGGGSYNVDLRRRISRITGVPTTTTERFGWPPQAIESMAFAYLAALTLSGRPASLPSTTGCPHAVIGGSIVPPQNGSLPARLREICLAAEIHLPFPDRATPPESRLPGSGPLFSEETGRRQ</sequence>
<dbReference type="PANTHER" id="PTHR30605:SF0">
    <property type="entry name" value="ANHYDRO-N-ACETYLMURAMIC ACID KINASE"/>
    <property type="match status" value="1"/>
</dbReference>
<name>A0A059Y194_9BACT</name>
<dbReference type="SUPFAM" id="SSF53067">
    <property type="entry name" value="Actin-like ATPase domain"/>
    <property type="match status" value="1"/>
</dbReference>
<evidence type="ECO:0000313" key="4">
    <source>
        <dbReference type="Proteomes" id="UP000027059"/>
    </source>
</evidence>
<keyword evidence="1" id="KW-0119">Carbohydrate metabolism</keyword>
<dbReference type="GO" id="GO:0006040">
    <property type="term" value="P:amino sugar metabolic process"/>
    <property type="evidence" value="ECO:0007669"/>
    <property type="project" value="InterPro"/>
</dbReference>
<organism evidence="3 4">
    <name type="scientific">Leptospirillum ferriphilum YSK</name>
    <dbReference type="NCBI Taxonomy" id="1441628"/>
    <lineage>
        <taxon>Bacteria</taxon>
        <taxon>Pseudomonadati</taxon>
        <taxon>Nitrospirota</taxon>
        <taxon>Nitrospiria</taxon>
        <taxon>Nitrospirales</taxon>
        <taxon>Nitrospiraceae</taxon>
        <taxon>Leptospirillum</taxon>
    </lineage>
</organism>
<comment type="similarity">
    <text evidence="1">Belongs to the anhydro-N-acetylmuramic acid kinase family.</text>
</comment>
<reference evidence="3 4" key="2">
    <citation type="journal article" date="2015" name="Biomed. Res. Int.">
        <title>Effects of Arsenite Resistance on the Growth and Functional Gene Expression of Leptospirillum ferriphilum and Acidithiobacillus thiooxidans in Pure Culture and Coculture.</title>
        <authorList>
            <person name="Jiang H."/>
            <person name="Liang Y."/>
            <person name="Yin H."/>
            <person name="Xiao Y."/>
            <person name="Guo X."/>
            <person name="Xu Y."/>
            <person name="Hu Q."/>
            <person name="Liu H."/>
            <person name="Liu X."/>
        </authorList>
    </citation>
    <scope>NUCLEOTIDE SEQUENCE [LARGE SCALE GENOMIC DNA]</scope>
    <source>
        <strain evidence="3 4">YSK</strain>
    </source>
</reference>
<dbReference type="GO" id="GO:0005524">
    <property type="term" value="F:ATP binding"/>
    <property type="evidence" value="ECO:0007669"/>
    <property type="project" value="UniProtKB-UniRule"/>
</dbReference>
<feature type="region of interest" description="Disordered" evidence="2">
    <location>
        <begin position="420"/>
        <end position="444"/>
    </location>
</feature>
<comment type="function">
    <text evidence="1">Catalyzes the specific phosphorylation of 1,6-anhydro-N-acetylmuramic acid (anhMurNAc) with the simultaneous cleavage of the 1,6-anhydro ring, generating MurNAc-6-P. Is required for the utilization of anhMurNAc either imported from the medium or derived from its own cell wall murein, and thus plays a role in cell wall recycling.</text>
</comment>
<dbReference type="UniPathway" id="UPA00544"/>
<proteinExistence type="inferred from homology"/>
<evidence type="ECO:0000256" key="2">
    <source>
        <dbReference type="SAM" id="MobiDB-lite"/>
    </source>
</evidence>
<feature type="binding site" evidence="1">
    <location>
        <begin position="17"/>
        <end position="24"/>
    </location>
    <ligand>
        <name>ATP</name>
        <dbReference type="ChEBI" id="CHEBI:30616"/>
    </ligand>
</feature>
<keyword evidence="1" id="KW-0547">Nucleotide-binding</keyword>
<dbReference type="KEGG" id="lfp:Y981_12660"/>
<keyword evidence="1" id="KW-0808">Transferase</keyword>
<gene>
    <name evidence="1" type="primary">anmK</name>
    <name evidence="3" type="ORF">Y981_12660</name>
</gene>
<keyword evidence="1 3" id="KW-0418">Kinase</keyword>
<dbReference type="EMBL" id="CP007243">
    <property type="protein sequence ID" value="AIA31286.1"/>
    <property type="molecule type" value="Genomic_DNA"/>
</dbReference>
<dbReference type="CDD" id="cd24050">
    <property type="entry name" value="ASKHA_NBD_ANMK"/>
    <property type="match status" value="1"/>
</dbReference>
<dbReference type="AlphaFoldDB" id="A0A059Y194"/>
<dbReference type="InterPro" id="IPR043129">
    <property type="entry name" value="ATPase_NBD"/>
</dbReference>
<dbReference type="PANTHER" id="PTHR30605">
    <property type="entry name" value="ANHYDRO-N-ACETYLMURAMIC ACID KINASE"/>
    <property type="match status" value="1"/>
</dbReference>
<comment type="pathway">
    <text evidence="1">Amino-sugar metabolism; 1,6-anhydro-N-acetylmuramate degradation.</text>
</comment>
<keyword evidence="4" id="KW-1185">Reference proteome</keyword>
<dbReference type="EC" id="2.7.1.170" evidence="1"/>
<protein>
    <recommendedName>
        <fullName evidence="1">Anhydro-N-acetylmuramic acid kinase</fullName>
        <ecNumber evidence="1">2.7.1.170</ecNumber>
    </recommendedName>
    <alternativeName>
        <fullName evidence="1">AnhMurNAc kinase</fullName>
    </alternativeName>
</protein>
<evidence type="ECO:0000313" key="3">
    <source>
        <dbReference type="EMBL" id="AIA31286.1"/>
    </source>
</evidence>
<dbReference type="HOGENOM" id="CLU_038782_0_0_0"/>
<dbReference type="Gene3D" id="3.30.420.40">
    <property type="match status" value="2"/>
</dbReference>
<accession>A0A059Y194</accession>
<dbReference type="GO" id="GO:0097175">
    <property type="term" value="P:1,6-anhydro-N-acetyl-beta-muramic acid catabolic process"/>
    <property type="evidence" value="ECO:0007669"/>
    <property type="project" value="UniProtKB-UniRule"/>
</dbReference>
<dbReference type="GO" id="GO:0009254">
    <property type="term" value="P:peptidoglycan turnover"/>
    <property type="evidence" value="ECO:0007669"/>
    <property type="project" value="UniProtKB-UniRule"/>
</dbReference>
<dbReference type="GO" id="GO:0016773">
    <property type="term" value="F:phosphotransferase activity, alcohol group as acceptor"/>
    <property type="evidence" value="ECO:0007669"/>
    <property type="project" value="UniProtKB-UniRule"/>
</dbReference>
<evidence type="ECO:0000256" key="1">
    <source>
        <dbReference type="HAMAP-Rule" id="MF_01270"/>
    </source>
</evidence>